<dbReference type="Proteomes" id="UP000499080">
    <property type="component" value="Unassembled WGS sequence"/>
</dbReference>
<sequence length="122" mass="13906">MFSLPYKLSSHEKRVQFLSCQPQTAGQLHLVVIKETFARVIASRRKRPQCKGINICQEAHLGLGLRRLAVHFHVAPVWLLWWQNPRTFPTVGFDDWDHGRLVVGRPGVRLSSGVKGRRSSTP</sequence>
<dbReference type="EMBL" id="BGPR01011403">
    <property type="protein sequence ID" value="GBN51130.1"/>
    <property type="molecule type" value="Genomic_DNA"/>
</dbReference>
<organism evidence="1 2">
    <name type="scientific">Araneus ventricosus</name>
    <name type="common">Orbweaver spider</name>
    <name type="synonym">Epeira ventricosa</name>
    <dbReference type="NCBI Taxonomy" id="182803"/>
    <lineage>
        <taxon>Eukaryota</taxon>
        <taxon>Metazoa</taxon>
        <taxon>Ecdysozoa</taxon>
        <taxon>Arthropoda</taxon>
        <taxon>Chelicerata</taxon>
        <taxon>Arachnida</taxon>
        <taxon>Araneae</taxon>
        <taxon>Araneomorphae</taxon>
        <taxon>Entelegynae</taxon>
        <taxon>Araneoidea</taxon>
        <taxon>Araneidae</taxon>
        <taxon>Araneus</taxon>
    </lineage>
</organism>
<evidence type="ECO:0000313" key="1">
    <source>
        <dbReference type="EMBL" id="GBN51130.1"/>
    </source>
</evidence>
<comment type="caution">
    <text evidence="1">The sequence shown here is derived from an EMBL/GenBank/DDBJ whole genome shotgun (WGS) entry which is preliminary data.</text>
</comment>
<keyword evidence="2" id="KW-1185">Reference proteome</keyword>
<evidence type="ECO:0000313" key="2">
    <source>
        <dbReference type="Proteomes" id="UP000499080"/>
    </source>
</evidence>
<name>A0A4Y2PKU7_ARAVE</name>
<proteinExistence type="predicted"/>
<dbReference type="AlphaFoldDB" id="A0A4Y2PKU7"/>
<protein>
    <submittedName>
        <fullName evidence="1">Uncharacterized protein</fullName>
    </submittedName>
</protein>
<reference evidence="1 2" key="1">
    <citation type="journal article" date="2019" name="Sci. Rep.">
        <title>Orb-weaving spider Araneus ventricosus genome elucidates the spidroin gene catalogue.</title>
        <authorList>
            <person name="Kono N."/>
            <person name="Nakamura H."/>
            <person name="Ohtoshi R."/>
            <person name="Moran D.A.P."/>
            <person name="Shinohara A."/>
            <person name="Yoshida Y."/>
            <person name="Fujiwara M."/>
            <person name="Mori M."/>
            <person name="Tomita M."/>
            <person name="Arakawa K."/>
        </authorList>
    </citation>
    <scope>NUCLEOTIDE SEQUENCE [LARGE SCALE GENOMIC DNA]</scope>
</reference>
<accession>A0A4Y2PKU7</accession>
<gene>
    <name evidence="1" type="ORF">AVEN_44817_1</name>
</gene>